<proteinExistence type="inferred from homology"/>
<evidence type="ECO:0000313" key="2">
    <source>
        <dbReference type="EMBL" id="CAH0395050.1"/>
    </source>
</evidence>
<dbReference type="Pfam" id="PF05811">
    <property type="entry name" value="DUF842"/>
    <property type="match status" value="1"/>
</dbReference>
<evidence type="ECO:0000313" key="3">
    <source>
        <dbReference type="Proteomes" id="UP001152759"/>
    </source>
</evidence>
<name>A0A9P0ANB6_BEMTA</name>
<evidence type="ECO:0000256" key="1">
    <source>
        <dbReference type="ARBA" id="ARBA00009952"/>
    </source>
</evidence>
<organism evidence="2 3">
    <name type="scientific">Bemisia tabaci</name>
    <name type="common">Sweetpotato whitefly</name>
    <name type="synonym">Aleurodes tabaci</name>
    <dbReference type="NCBI Taxonomy" id="7038"/>
    <lineage>
        <taxon>Eukaryota</taxon>
        <taxon>Metazoa</taxon>
        <taxon>Ecdysozoa</taxon>
        <taxon>Arthropoda</taxon>
        <taxon>Hexapoda</taxon>
        <taxon>Insecta</taxon>
        <taxon>Pterygota</taxon>
        <taxon>Neoptera</taxon>
        <taxon>Paraneoptera</taxon>
        <taxon>Hemiptera</taxon>
        <taxon>Sternorrhyncha</taxon>
        <taxon>Aleyrodoidea</taxon>
        <taxon>Aleyrodidae</taxon>
        <taxon>Aleyrodinae</taxon>
        <taxon>Bemisia</taxon>
    </lineage>
</organism>
<keyword evidence="3" id="KW-1185">Reference proteome</keyword>
<dbReference type="EMBL" id="OU963869">
    <property type="protein sequence ID" value="CAH0395050.1"/>
    <property type="molecule type" value="Genomic_DNA"/>
</dbReference>
<protein>
    <recommendedName>
        <fullName evidence="4">Protein FAM136A</fullName>
    </recommendedName>
</protein>
<dbReference type="GO" id="GO:0005737">
    <property type="term" value="C:cytoplasm"/>
    <property type="evidence" value="ECO:0007669"/>
    <property type="project" value="TreeGrafter"/>
</dbReference>
<accession>A0A9P0ANB6</accession>
<dbReference type="Proteomes" id="UP001152759">
    <property type="component" value="Chromosome 8"/>
</dbReference>
<dbReference type="PANTHER" id="PTHR21096:SF0">
    <property type="entry name" value="PROTEIN FAM136A"/>
    <property type="match status" value="1"/>
</dbReference>
<reference evidence="2" key="1">
    <citation type="submission" date="2021-12" db="EMBL/GenBank/DDBJ databases">
        <authorList>
            <person name="King R."/>
        </authorList>
    </citation>
    <scope>NUCLEOTIDE SEQUENCE</scope>
</reference>
<sequence length="132" mass="15203">MEKLVEQISTEMHSSFLRDMQAKMHLCAAKCCQDKSNTYEDTQRCVQLCSEPLNNVKRFVEAEFKTFQNRVDRCLMDCNDSIQDSMGPDPSPAEIQTHVKAFEKCAEKCLESHAGLVPKFLEKVKQYAKNYN</sequence>
<gene>
    <name evidence="2" type="ORF">BEMITA_LOCUS13282</name>
</gene>
<dbReference type="AlphaFoldDB" id="A0A9P0ANB6"/>
<evidence type="ECO:0008006" key="4">
    <source>
        <dbReference type="Google" id="ProtNLM"/>
    </source>
</evidence>
<comment type="similarity">
    <text evidence="1">Belongs to the FAM136 family.</text>
</comment>
<dbReference type="InterPro" id="IPR008560">
    <property type="entry name" value="DUF842_euk"/>
</dbReference>
<dbReference type="OrthoDB" id="6344725at2759"/>
<dbReference type="PANTHER" id="PTHR21096">
    <property type="entry name" value="PROTEIN FAM136A"/>
    <property type="match status" value="1"/>
</dbReference>